<name>A0AA36JEQ8_9DINO</name>
<dbReference type="AlphaFoldDB" id="A0AA36JEQ8"/>
<reference evidence="1" key="1">
    <citation type="submission" date="2023-08" db="EMBL/GenBank/DDBJ databases">
        <authorList>
            <person name="Chen Y."/>
            <person name="Shah S."/>
            <person name="Dougan E. K."/>
            <person name="Thang M."/>
            <person name="Chan C."/>
        </authorList>
    </citation>
    <scope>NUCLEOTIDE SEQUENCE</scope>
</reference>
<dbReference type="EMBL" id="CAUJNA010003507">
    <property type="protein sequence ID" value="CAJ1403749.1"/>
    <property type="molecule type" value="Genomic_DNA"/>
</dbReference>
<evidence type="ECO:0000313" key="2">
    <source>
        <dbReference type="Proteomes" id="UP001178507"/>
    </source>
</evidence>
<dbReference type="Proteomes" id="UP001178507">
    <property type="component" value="Unassembled WGS sequence"/>
</dbReference>
<organism evidence="1 2">
    <name type="scientific">Effrenium voratum</name>
    <dbReference type="NCBI Taxonomy" id="2562239"/>
    <lineage>
        <taxon>Eukaryota</taxon>
        <taxon>Sar</taxon>
        <taxon>Alveolata</taxon>
        <taxon>Dinophyceae</taxon>
        <taxon>Suessiales</taxon>
        <taxon>Symbiodiniaceae</taxon>
        <taxon>Effrenium</taxon>
    </lineage>
</organism>
<proteinExistence type="predicted"/>
<sequence>MDPPSTPRCARYVPRPVRPHSAPRRSYFGETKTERWREAGAIRWPAVSTGPDLYQGPDIVPMRRYCNNMQDWSGELWARSLRKPGVFLQHPTFADCNISAKELHEQWGDVLPVSARLWPYSGATSSGPSTLPSHVDMKDWVERPVAAGKYSLKHMHGHRYQWDATPRHCLIGLQKPVR</sequence>
<accession>A0AA36JEQ8</accession>
<gene>
    <name evidence="1" type="ORF">EVOR1521_LOCUS26344</name>
</gene>
<evidence type="ECO:0000313" key="1">
    <source>
        <dbReference type="EMBL" id="CAJ1403749.1"/>
    </source>
</evidence>
<protein>
    <submittedName>
        <fullName evidence="1">Uncharacterized protein</fullName>
    </submittedName>
</protein>
<keyword evidence="2" id="KW-1185">Reference proteome</keyword>
<comment type="caution">
    <text evidence="1">The sequence shown here is derived from an EMBL/GenBank/DDBJ whole genome shotgun (WGS) entry which is preliminary data.</text>
</comment>